<evidence type="ECO:0000256" key="1">
    <source>
        <dbReference type="ARBA" id="ARBA00004496"/>
    </source>
</evidence>
<keyword evidence="3 13" id="KW-0540">Nuclease</keyword>
<feature type="binding site" evidence="13">
    <location>
        <position position="97"/>
    </location>
    <ligand>
        <name>Mg(2+)</name>
        <dbReference type="ChEBI" id="CHEBI:18420"/>
    </ligand>
</feature>
<evidence type="ECO:0000256" key="5">
    <source>
        <dbReference type="ARBA" id="ARBA00022759"/>
    </source>
</evidence>
<evidence type="ECO:0000256" key="6">
    <source>
        <dbReference type="ARBA" id="ARBA00022763"/>
    </source>
</evidence>
<keyword evidence="15" id="KW-1185">Reference proteome</keyword>
<proteinExistence type="inferred from homology"/>
<dbReference type="PIRSF" id="PIRSF037785">
    <property type="entry name" value="RecU"/>
    <property type="match status" value="1"/>
</dbReference>
<evidence type="ECO:0000256" key="7">
    <source>
        <dbReference type="ARBA" id="ARBA00022801"/>
    </source>
</evidence>
<keyword evidence="5 13" id="KW-0255">Endonuclease</keyword>
<evidence type="ECO:0000256" key="8">
    <source>
        <dbReference type="ARBA" id="ARBA00022842"/>
    </source>
</evidence>
<comment type="catalytic activity">
    <reaction evidence="13">
        <text>Endonucleolytic cleavage at a junction such as a reciprocal single-stranded crossover between two homologous DNA duplexes (Holliday junction).</text>
        <dbReference type="EC" id="3.1.21.10"/>
    </reaction>
</comment>
<keyword evidence="7 13" id="KW-0378">Hydrolase</keyword>
<keyword evidence="6 13" id="KW-0227">DNA damage</keyword>
<evidence type="ECO:0000256" key="9">
    <source>
        <dbReference type="ARBA" id="ARBA00023172"/>
    </source>
</evidence>
<dbReference type="SUPFAM" id="SSF52980">
    <property type="entry name" value="Restriction endonuclease-like"/>
    <property type="match status" value="1"/>
</dbReference>
<dbReference type="CDD" id="cd22354">
    <property type="entry name" value="RecU-like"/>
    <property type="match status" value="1"/>
</dbReference>
<evidence type="ECO:0000256" key="2">
    <source>
        <dbReference type="ARBA" id="ARBA00022490"/>
    </source>
</evidence>
<dbReference type="EMBL" id="JAXUIA010000014">
    <property type="protein sequence ID" value="MEA0978308.1"/>
    <property type="molecule type" value="Genomic_DNA"/>
</dbReference>
<dbReference type="EC" id="3.1.21.10" evidence="13"/>
<dbReference type="Gene3D" id="3.40.1350.10">
    <property type="match status" value="1"/>
</dbReference>
<sequence length="186" mass="21442">MKNMKTHYSRSHANRGAKLEMLVEMTNNQYRNAWLADIRKVPTPVKILKTEGNKVSGHLDTATWVDYNGIYEGHSIIFDAKETKLKRFPLKNISPHQYQTLKSWHRHGAVAFLLVAFWLEGKNEPEIYVLRFEQLAEAYEHQETGRGSKSISLDFFRENCIRVKSGNGYVVDYLAALNIEAKVKEG</sequence>
<dbReference type="Pfam" id="PF03838">
    <property type="entry name" value="RecU"/>
    <property type="match status" value="1"/>
</dbReference>
<evidence type="ECO:0000256" key="4">
    <source>
        <dbReference type="ARBA" id="ARBA00022723"/>
    </source>
</evidence>
<comment type="function">
    <text evidence="13">Endonuclease that resolves Holliday junction intermediates in genetic recombination. Cleaves mobile four-strand junctions by introducing symmetrical nicks in paired strands. Promotes annealing of linear ssDNA with homologous dsDNA. Required for DNA repair, homologous recombination and chromosome segregation.</text>
</comment>
<dbReference type="Proteomes" id="UP001289615">
    <property type="component" value="Unassembled WGS sequence"/>
</dbReference>
<dbReference type="InterPro" id="IPR004612">
    <property type="entry name" value="Resolv_RecU"/>
</dbReference>
<evidence type="ECO:0000256" key="13">
    <source>
        <dbReference type="HAMAP-Rule" id="MF_00130"/>
    </source>
</evidence>
<comment type="caution">
    <text evidence="13">Lacks conserved residue(s) required for the propagation of feature annotation.</text>
</comment>
<evidence type="ECO:0000256" key="11">
    <source>
        <dbReference type="ARBA" id="ARBA00023447"/>
    </source>
</evidence>
<reference evidence="14 15" key="1">
    <citation type="submission" date="2023-12" db="EMBL/GenBank/DDBJ databases">
        <title>Genome comparison identifies genes involved in endophytic behavior of Lysinibacillus irui and provides insights into its role as a plant-growth promoting bacterium.</title>
        <authorList>
            <person name="Hilario S."/>
            <person name="Matos I."/>
            <person name="Goncalves M.F.M."/>
            <person name="Pardo C.A."/>
            <person name="Santos M.J."/>
        </authorList>
    </citation>
    <scope>NUCLEOTIDE SEQUENCE [LARGE SCALE GENOMIC DNA]</scope>
    <source>
        <strain evidence="14 15">B3</strain>
    </source>
</reference>
<evidence type="ECO:0000313" key="15">
    <source>
        <dbReference type="Proteomes" id="UP001289615"/>
    </source>
</evidence>
<dbReference type="InterPro" id="IPR011335">
    <property type="entry name" value="Restrct_endonuc-II-like"/>
</dbReference>
<dbReference type="HAMAP" id="MF_00130">
    <property type="entry name" value="RecU"/>
    <property type="match status" value="1"/>
</dbReference>
<feature type="site" description="Transition state stabilizer" evidence="13">
    <location>
        <position position="81"/>
    </location>
</feature>
<evidence type="ECO:0000256" key="3">
    <source>
        <dbReference type="ARBA" id="ARBA00022722"/>
    </source>
</evidence>
<feature type="binding site" evidence="13">
    <location>
        <position position="79"/>
    </location>
    <ligand>
        <name>Mg(2+)</name>
        <dbReference type="ChEBI" id="CHEBI:18420"/>
    </ligand>
</feature>
<keyword evidence="4 13" id="KW-0479">Metal-binding</keyword>
<name>A0ABU5NQL2_9BACI</name>
<dbReference type="InterPro" id="IPR011856">
    <property type="entry name" value="tRNA_endonuc-like_dom_sf"/>
</dbReference>
<organism evidence="14 15">
    <name type="scientific">Lysinibacillus irui</name>
    <dbReference type="NCBI Taxonomy" id="2998077"/>
    <lineage>
        <taxon>Bacteria</taxon>
        <taxon>Bacillati</taxon>
        <taxon>Bacillota</taxon>
        <taxon>Bacilli</taxon>
        <taxon>Bacillales</taxon>
        <taxon>Bacillaceae</taxon>
        <taxon>Lysinibacillus</taxon>
    </lineage>
</organism>
<protein>
    <recommendedName>
        <fullName evidence="12 13">Holliday junction resolvase RecU</fullName>
        <ecNumber evidence="13">3.1.21.10</ecNumber>
    </recommendedName>
    <alternativeName>
        <fullName evidence="13">Recombination protein U homolog</fullName>
    </alternativeName>
</protein>
<evidence type="ECO:0000256" key="12">
    <source>
        <dbReference type="ARBA" id="ARBA00029523"/>
    </source>
</evidence>
<dbReference type="RefSeq" id="WP_322611969.1">
    <property type="nucleotide sequence ID" value="NZ_JAXLNX010000019.1"/>
</dbReference>
<accession>A0ABU5NQL2</accession>
<keyword evidence="10 13" id="KW-0234">DNA repair</keyword>
<feature type="binding site" evidence="13">
    <location>
        <position position="66"/>
    </location>
    <ligand>
        <name>Mg(2+)</name>
        <dbReference type="ChEBI" id="CHEBI:18420"/>
    </ligand>
</feature>
<keyword evidence="2 13" id="KW-0963">Cytoplasm</keyword>
<comment type="subcellular location">
    <subcellularLocation>
        <location evidence="1 13">Cytoplasm</location>
    </subcellularLocation>
</comment>
<keyword evidence="8 13" id="KW-0460">Magnesium</keyword>
<comment type="cofactor">
    <cofactor evidence="13">
        <name>Mg(2+)</name>
        <dbReference type="ChEBI" id="CHEBI:18420"/>
    </cofactor>
    <text evidence="13">Binds 1 Mg(2+) ion per subunit.</text>
</comment>
<gene>
    <name evidence="13" type="primary">recU</name>
    <name evidence="14" type="ORF">U6C28_18540</name>
</gene>
<comment type="caution">
    <text evidence="14">The sequence shown here is derived from an EMBL/GenBank/DDBJ whole genome shotgun (WGS) entry which is preliminary data.</text>
</comment>
<evidence type="ECO:0000313" key="14">
    <source>
        <dbReference type="EMBL" id="MEA0978308.1"/>
    </source>
</evidence>
<keyword evidence="9 13" id="KW-0233">DNA recombination</keyword>
<evidence type="ECO:0000256" key="10">
    <source>
        <dbReference type="ARBA" id="ARBA00023204"/>
    </source>
</evidence>
<comment type="similarity">
    <text evidence="11 13">Belongs to the RecU family.</text>
</comment>